<feature type="region of interest" description="Disordered" evidence="1">
    <location>
        <begin position="277"/>
        <end position="320"/>
    </location>
</feature>
<feature type="compositionally biased region" description="Low complexity" evidence="1">
    <location>
        <begin position="1"/>
        <end position="22"/>
    </location>
</feature>
<feature type="compositionally biased region" description="Low complexity" evidence="1">
    <location>
        <begin position="91"/>
        <end position="102"/>
    </location>
</feature>
<reference evidence="2" key="1">
    <citation type="submission" date="2021-12" db="EMBL/GenBank/DDBJ databases">
        <title>Prjna785345.</title>
        <authorList>
            <person name="Rujirawat T."/>
            <person name="Krajaejun T."/>
        </authorList>
    </citation>
    <scope>NUCLEOTIDE SEQUENCE</scope>
    <source>
        <strain evidence="2">Pi057C3</strain>
    </source>
</reference>
<keyword evidence="3" id="KW-1185">Reference proteome</keyword>
<organism evidence="2 3">
    <name type="scientific">Pythium insidiosum</name>
    <name type="common">Pythiosis disease agent</name>
    <dbReference type="NCBI Taxonomy" id="114742"/>
    <lineage>
        <taxon>Eukaryota</taxon>
        <taxon>Sar</taxon>
        <taxon>Stramenopiles</taxon>
        <taxon>Oomycota</taxon>
        <taxon>Peronosporomycetes</taxon>
        <taxon>Pythiales</taxon>
        <taxon>Pythiaceae</taxon>
        <taxon>Pythium</taxon>
    </lineage>
</organism>
<dbReference type="AlphaFoldDB" id="A0AAD5LLS5"/>
<feature type="compositionally biased region" description="Low complexity" evidence="1">
    <location>
        <begin position="32"/>
        <end position="42"/>
    </location>
</feature>
<evidence type="ECO:0000313" key="2">
    <source>
        <dbReference type="EMBL" id="KAJ0402402.1"/>
    </source>
</evidence>
<dbReference type="Proteomes" id="UP001209570">
    <property type="component" value="Unassembled WGS sequence"/>
</dbReference>
<feature type="compositionally biased region" description="Basic and acidic residues" evidence="1">
    <location>
        <begin position="116"/>
        <end position="133"/>
    </location>
</feature>
<name>A0AAD5LLS5_PYTIN</name>
<feature type="compositionally biased region" description="Gly residues" evidence="1">
    <location>
        <begin position="80"/>
        <end position="90"/>
    </location>
</feature>
<proteinExistence type="predicted"/>
<dbReference type="EMBL" id="JAKCXM010000103">
    <property type="protein sequence ID" value="KAJ0402402.1"/>
    <property type="molecule type" value="Genomic_DNA"/>
</dbReference>
<feature type="compositionally biased region" description="Polar residues" evidence="1">
    <location>
        <begin position="103"/>
        <end position="113"/>
    </location>
</feature>
<feature type="compositionally biased region" description="Acidic residues" evidence="1">
    <location>
        <begin position="174"/>
        <end position="191"/>
    </location>
</feature>
<comment type="caution">
    <text evidence="2">The sequence shown here is derived from an EMBL/GenBank/DDBJ whole genome shotgun (WGS) entry which is preliminary data.</text>
</comment>
<feature type="region of interest" description="Disordered" evidence="1">
    <location>
        <begin position="1"/>
        <end position="193"/>
    </location>
</feature>
<accession>A0AAD5LLS5</accession>
<gene>
    <name evidence="2" type="ORF">P43SY_004111</name>
</gene>
<protein>
    <submittedName>
        <fullName evidence="2">Uncharacterized protein</fullName>
    </submittedName>
</protein>
<evidence type="ECO:0000313" key="3">
    <source>
        <dbReference type="Proteomes" id="UP001209570"/>
    </source>
</evidence>
<evidence type="ECO:0000256" key="1">
    <source>
        <dbReference type="SAM" id="MobiDB-lite"/>
    </source>
</evidence>
<sequence>MDTSSSSSCAAANGDADGAASSIRPAKGSGIPRPSRLPSRRLVAPWNRSADAAGDGGNEDADTADAVDPPRTQEAAADGDGNGDGDGGGDSTSTSTATTAASRETTPFSSPSKATRLREPGWLKRKRPREEIRAVVVAGRQPQADDAARRPRSLIPPPLPPSSVSSSQATALNEDGDEQEEPAEADSEQDPETALRVATWLQRDLLRDRARLRLKIDSLRDDIELYYELLARVESATADAAGASAVDDSTRSLIARVQAIISARRPSAPVAAAAAVAAPAAPEEPLEPAPEQPHAQAETALDGEQREEEQATRAPPPIEM</sequence>